<dbReference type="RefSeq" id="WP_328279024.1">
    <property type="nucleotide sequence ID" value="NZ_JARTLD010000036.1"/>
</dbReference>
<feature type="domain" description="Sulfatase N-terminal" evidence="8">
    <location>
        <begin position="250"/>
        <end position="536"/>
    </location>
</feature>
<dbReference type="InterPro" id="IPR017850">
    <property type="entry name" value="Alkaline_phosphatase_core_sf"/>
</dbReference>
<reference evidence="9 10" key="1">
    <citation type="submission" date="2023-03" db="EMBL/GenBank/DDBJ databases">
        <title>Bacillus Genome Sequencing.</title>
        <authorList>
            <person name="Dunlap C."/>
        </authorList>
    </citation>
    <scope>NUCLEOTIDE SEQUENCE [LARGE SCALE GENOMIC DNA]</scope>
    <source>
        <strain evidence="9 10">NRS-52</strain>
    </source>
</reference>
<evidence type="ECO:0000256" key="5">
    <source>
        <dbReference type="ARBA" id="ARBA00022989"/>
    </source>
</evidence>
<dbReference type="CDD" id="cd16015">
    <property type="entry name" value="LTA_synthase"/>
    <property type="match status" value="1"/>
</dbReference>
<name>A0ABU6PUR3_9BACL</name>
<evidence type="ECO:0000256" key="3">
    <source>
        <dbReference type="ARBA" id="ARBA00022475"/>
    </source>
</evidence>
<dbReference type="PANTHER" id="PTHR47371">
    <property type="entry name" value="LIPOTEICHOIC ACID SYNTHASE"/>
    <property type="match status" value="1"/>
</dbReference>
<dbReference type="Pfam" id="PF00884">
    <property type="entry name" value="Sulfatase"/>
    <property type="match status" value="1"/>
</dbReference>
<protein>
    <submittedName>
        <fullName evidence="9">Sulfatase-like hydrolase/transferase</fullName>
    </submittedName>
</protein>
<dbReference type="InterPro" id="IPR050448">
    <property type="entry name" value="OpgB/LTA_synthase_biosynth"/>
</dbReference>
<keyword evidence="6 7" id="KW-0472">Membrane</keyword>
<keyword evidence="10" id="KW-1185">Reference proteome</keyword>
<evidence type="ECO:0000256" key="6">
    <source>
        <dbReference type="ARBA" id="ARBA00023136"/>
    </source>
</evidence>
<keyword evidence="5 7" id="KW-1133">Transmembrane helix</keyword>
<organism evidence="9 10">
    <name type="scientific">Paenibacillus chibensis</name>
    <dbReference type="NCBI Taxonomy" id="59846"/>
    <lineage>
        <taxon>Bacteria</taxon>
        <taxon>Bacillati</taxon>
        <taxon>Bacillota</taxon>
        <taxon>Bacilli</taxon>
        <taxon>Bacillales</taxon>
        <taxon>Paenibacillaceae</taxon>
        <taxon>Paenibacillus</taxon>
    </lineage>
</organism>
<sequence>MRRLFMPSKRMGALVLLLLFGGFALNFIMQAASLRNFGSVFNWISQYYWLYISGSLFFFFVLLICSALLPNVYTGALIASLVCFVIAVANYKKLGTTGEPLFPWDLRQVKNAQELSKITKGMISPYAVIAAVILIALLVYVVYKLPKIRIQLPLRFLMIIVSAAVIFGFFQMVGGQTALAISMKYQNIPWNQKVNYTQNGFVYAFAGNLKQKLMEKPDGYSRAAIEAIAQKYSALHDDTNMNANAPAEQPNIMYMMDEAFFDPTRLPGYTFSEDPLKFIHQEQNSTPSGFLLSPEFGGNTANVEFEALTGMSMYFLQDGSIPYQQRIVKMSSLPSIVSILKARGYETKALHPFDDTFYNRNRVYPILGFDQFTSEKDLKDAERFTPSGYISDKYAVEEAVSELRKSDKPTFLHLVTMQNHFPFTKGLNGTNTITVDGVKPEFKDELETYVHDTKLTDEALAYLSEQLKTIQRPTIVVFWGDHLPALSAGIYTQAGWDANPRLKHETKLMYLANFDIGKQSVGTHSPAFIGPTIFQMSGQKLPPYYRLLEQVKSEIPGLSKNVRIGSSGVLTQLTAEQKALLNDYRLVEYDMLEGENYSKDLLF</sequence>
<proteinExistence type="predicted"/>
<evidence type="ECO:0000313" key="10">
    <source>
        <dbReference type="Proteomes" id="UP001343257"/>
    </source>
</evidence>
<comment type="subcellular location">
    <subcellularLocation>
        <location evidence="1">Cell membrane</location>
        <topology evidence="1">Multi-pass membrane protein</topology>
    </subcellularLocation>
</comment>
<feature type="transmembrane region" description="Helical" evidence="7">
    <location>
        <begin position="72"/>
        <end position="91"/>
    </location>
</feature>
<evidence type="ECO:0000256" key="4">
    <source>
        <dbReference type="ARBA" id="ARBA00022692"/>
    </source>
</evidence>
<feature type="transmembrane region" description="Helical" evidence="7">
    <location>
        <begin position="47"/>
        <end position="65"/>
    </location>
</feature>
<evidence type="ECO:0000256" key="2">
    <source>
        <dbReference type="ARBA" id="ARBA00004936"/>
    </source>
</evidence>
<dbReference type="SUPFAM" id="SSF53649">
    <property type="entry name" value="Alkaline phosphatase-like"/>
    <property type="match status" value="1"/>
</dbReference>
<feature type="transmembrane region" description="Helical" evidence="7">
    <location>
        <begin position="155"/>
        <end position="174"/>
    </location>
</feature>
<comment type="caution">
    <text evidence="9">The sequence shown here is derived from an EMBL/GenBank/DDBJ whole genome shotgun (WGS) entry which is preliminary data.</text>
</comment>
<keyword evidence="4 7" id="KW-0812">Transmembrane</keyword>
<dbReference type="Proteomes" id="UP001343257">
    <property type="component" value="Unassembled WGS sequence"/>
</dbReference>
<evidence type="ECO:0000259" key="8">
    <source>
        <dbReference type="Pfam" id="PF00884"/>
    </source>
</evidence>
<dbReference type="EMBL" id="JARTLD010000036">
    <property type="protein sequence ID" value="MED5018624.1"/>
    <property type="molecule type" value="Genomic_DNA"/>
</dbReference>
<keyword evidence="3" id="KW-1003">Cell membrane</keyword>
<comment type="pathway">
    <text evidence="2">Cell wall biogenesis; lipoteichoic acid biosynthesis.</text>
</comment>
<evidence type="ECO:0000313" key="9">
    <source>
        <dbReference type="EMBL" id="MED5018624.1"/>
    </source>
</evidence>
<dbReference type="Gene3D" id="3.40.720.10">
    <property type="entry name" value="Alkaline Phosphatase, subunit A"/>
    <property type="match status" value="1"/>
</dbReference>
<dbReference type="PANTHER" id="PTHR47371:SF3">
    <property type="entry name" value="PHOSPHOGLYCEROL TRANSFERASE I"/>
    <property type="match status" value="1"/>
</dbReference>
<evidence type="ECO:0000256" key="7">
    <source>
        <dbReference type="SAM" id="Phobius"/>
    </source>
</evidence>
<feature type="transmembrane region" description="Helical" evidence="7">
    <location>
        <begin position="123"/>
        <end position="143"/>
    </location>
</feature>
<accession>A0ABU6PUR3</accession>
<evidence type="ECO:0000256" key="1">
    <source>
        <dbReference type="ARBA" id="ARBA00004651"/>
    </source>
</evidence>
<gene>
    <name evidence="9" type="ORF">P9847_15050</name>
</gene>
<dbReference type="InterPro" id="IPR000917">
    <property type="entry name" value="Sulfatase_N"/>
</dbReference>